<dbReference type="CDD" id="cd05008">
    <property type="entry name" value="SIS_GlmS_GlmD_1"/>
    <property type="match status" value="1"/>
</dbReference>
<feature type="domain" description="SIS" evidence="2">
    <location>
        <begin position="36"/>
        <end position="189"/>
    </location>
</feature>
<organism evidence="3 4">
    <name type="scientific">Acidipropionibacterium virtanenii</name>
    <dbReference type="NCBI Taxonomy" id="2057246"/>
    <lineage>
        <taxon>Bacteria</taxon>
        <taxon>Bacillati</taxon>
        <taxon>Actinomycetota</taxon>
        <taxon>Actinomycetes</taxon>
        <taxon>Propionibacteriales</taxon>
        <taxon>Propionibacteriaceae</taxon>
        <taxon>Acidipropionibacterium</taxon>
    </lineage>
</organism>
<dbReference type="GO" id="GO:0097367">
    <property type="term" value="F:carbohydrate derivative binding"/>
    <property type="evidence" value="ECO:0007669"/>
    <property type="project" value="InterPro"/>
</dbReference>
<gene>
    <name evidence="3" type="primary">nodM</name>
    <name evidence="3" type="ORF">JS278_00461</name>
</gene>
<dbReference type="GO" id="GO:0006047">
    <property type="term" value="P:UDP-N-acetylglucosamine metabolic process"/>
    <property type="evidence" value="ECO:0007669"/>
    <property type="project" value="TreeGrafter"/>
</dbReference>
<keyword evidence="4" id="KW-1185">Reference proteome</keyword>
<dbReference type="InterPro" id="IPR001347">
    <property type="entry name" value="SIS_dom"/>
</dbReference>
<dbReference type="InterPro" id="IPR046348">
    <property type="entry name" value="SIS_dom_sf"/>
</dbReference>
<dbReference type="AlphaFoldDB" id="A0A344UQV6"/>
<evidence type="ECO:0000313" key="4">
    <source>
        <dbReference type="Proteomes" id="UP000251995"/>
    </source>
</evidence>
<dbReference type="RefSeq" id="WP_114043781.1">
    <property type="nucleotide sequence ID" value="NZ_CP025198.1"/>
</dbReference>
<dbReference type="EC" id="2.6.1.16" evidence="3"/>
<dbReference type="GO" id="GO:0006487">
    <property type="term" value="P:protein N-linked glycosylation"/>
    <property type="evidence" value="ECO:0007669"/>
    <property type="project" value="TreeGrafter"/>
</dbReference>
<keyword evidence="3" id="KW-0032">Aminotransferase</keyword>
<sequence>MAFNPNTTQTVLENIHIQPEILADAFTSRGEIIDPFVAAFTAAPVSRVVFIGSGTSYNVSNLALSLFNRIVKVDATAPYPTEFANYGVGLNPAEADPSSVLCVAISQSGTSISTCDALAVARQKGFRTLVLTCDPDSRAASLADTVVPLLAGDEQTGPETRGYTASVLSVYLWAHATAAATGALTPAEADAAIAEAGDIVDRFQEVIEESEAWYDRNRPGLLHAGRINILGLGIDYGTMLEGTLKVAEMLRVPVIGNLVEEHMHGPTYALRPDHGNLIVGSDEAEFDRIITIRNALREHAPATHVITCHDFEGADERDIVFSVKAGPFLAPLLYTVPFQFLAAKGGKDVHINTNHNPVPIHFGHLEG</sequence>
<dbReference type="SUPFAM" id="SSF53697">
    <property type="entry name" value="SIS domain"/>
    <property type="match status" value="1"/>
</dbReference>
<dbReference type="EMBL" id="CP025198">
    <property type="protein sequence ID" value="AXE37654.1"/>
    <property type="molecule type" value="Genomic_DNA"/>
</dbReference>
<evidence type="ECO:0000313" key="3">
    <source>
        <dbReference type="EMBL" id="AXE37654.1"/>
    </source>
</evidence>
<protein>
    <submittedName>
        <fullName evidence="3">Glutamine--fructose-6-phosphate aminotransferase [isomerizing]</fullName>
        <ecNumber evidence="3">2.6.1.16</ecNumber>
    </submittedName>
</protein>
<dbReference type="KEGG" id="acij:JS278_00461"/>
<dbReference type="Proteomes" id="UP000251995">
    <property type="component" value="Chromosome"/>
</dbReference>
<reference evidence="3 4" key="1">
    <citation type="submission" date="2017-12" db="EMBL/GenBank/DDBJ databases">
        <title>The whole genome sequence of the Acidipropionibacterium virtanenii sp. nov. type strain JS278.</title>
        <authorList>
            <person name="Laine P."/>
            <person name="Deptula P."/>
            <person name="Varmanen P."/>
            <person name="Auvinen P."/>
        </authorList>
    </citation>
    <scope>NUCLEOTIDE SEQUENCE [LARGE SCALE GENOMIC DNA]</scope>
    <source>
        <strain evidence="3 4">JS278</strain>
    </source>
</reference>
<dbReference type="PANTHER" id="PTHR10937:SF17">
    <property type="entry name" value="GLUCOSAMINE-FRUCTOSE-6-PHOSPHATE AMINOTRANSFERASE"/>
    <property type="match status" value="1"/>
</dbReference>
<dbReference type="InterPro" id="IPR035466">
    <property type="entry name" value="GlmS/AgaS_SIS"/>
</dbReference>
<evidence type="ECO:0000256" key="1">
    <source>
        <dbReference type="ARBA" id="ARBA00022737"/>
    </source>
</evidence>
<keyword evidence="1" id="KW-0677">Repeat</keyword>
<keyword evidence="3" id="KW-0808">Transferase</keyword>
<evidence type="ECO:0000259" key="2">
    <source>
        <dbReference type="PROSITE" id="PS51464"/>
    </source>
</evidence>
<accession>A0A344UQV6</accession>
<dbReference type="PROSITE" id="PS51464">
    <property type="entry name" value="SIS"/>
    <property type="match status" value="1"/>
</dbReference>
<dbReference type="GO" id="GO:0004360">
    <property type="term" value="F:glutamine-fructose-6-phosphate transaminase (isomerizing) activity"/>
    <property type="evidence" value="ECO:0007669"/>
    <property type="project" value="UniProtKB-EC"/>
</dbReference>
<proteinExistence type="predicted"/>
<dbReference type="PANTHER" id="PTHR10937">
    <property type="entry name" value="GLUCOSAMINE--FRUCTOSE-6-PHOSPHATE AMINOTRANSFERASE, ISOMERIZING"/>
    <property type="match status" value="1"/>
</dbReference>
<name>A0A344UQV6_9ACTN</name>
<dbReference type="GO" id="GO:0006002">
    <property type="term" value="P:fructose 6-phosphate metabolic process"/>
    <property type="evidence" value="ECO:0007669"/>
    <property type="project" value="TreeGrafter"/>
</dbReference>
<dbReference type="OrthoDB" id="9761808at2"/>
<dbReference type="Pfam" id="PF01380">
    <property type="entry name" value="SIS"/>
    <property type="match status" value="1"/>
</dbReference>
<dbReference type="Gene3D" id="3.40.50.10490">
    <property type="entry name" value="Glucose-6-phosphate isomerase like protein, domain 1"/>
    <property type="match status" value="2"/>
</dbReference>